<keyword evidence="4" id="KW-0140">cGMP</keyword>
<dbReference type="InterPro" id="IPR000961">
    <property type="entry name" value="AGC-kinase_C"/>
</dbReference>
<accession>A0ABD3R616</accession>
<evidence type="ECO:0000256" key="5">
    <source>
        <dbReference type="ARBA" id="ARBA00022679"/>
    </source>
</evidence>
<evidence type="ECO:0000313" key="16">
    <source>
        <dbReference type="EMBL" id="KAL3808452.1"/>
    </source>
</evidence>
<dbReference type="SMART" id="SM00220">
    <property type="entry name" value="S_TKc"/>
    <property type="match status" value="1"/>
</dbReference>
<dbReference type="PROSITE" id="PS00108">
    <property type="entry name" value="PROTEIN_KINASE_ST"/>
    <property type="match status" value="1"/>
</dbReference>
<dbReference type="InterPro" id="IPR014710">
    <property type="entry name" value="RmlC-like_jellyroll"/>
</dbReference>
<keyword evidence="8" id="KW-0067">ATP-binding</keyword>
<dbReference type="EC" id="2.7.11.12" evidence="2"/>
<evidence type="ECO:0000256" key="9">
    <source>
        <dbReference type="ARBA" id="ARBA00022992"/>
    </source>
</evidence>
<name>A0ABD3R616_9STRA</name>
<dbReference type="PROSITE" id="PS51285">
    <property type="entry name" value="AGC_KINASE_CTER"/>
    <property type="match status" value="1"/>
</dbReference>
<dbReference type="EMBL" id="JALLPB020000508">
    <property type="protein sequence ID" value="KAL3808452.1"/>
    <property type="molecule type" value="Genomic_DNA"/>
</dbReference>
<feature type="compositionally biased region" description="Low complexity" evidence="12">
    <location>
        <begin position="491"/>
        <end position="502"/>
    </location>
</feature>
<dbReference type="PROSITE" id="PS50042">
    <property type="entry name" value="CNMP_BINDING_3"/>
    <property type="match status" value="3"/>
</dbReference>
<dbReference type="PROSITE" id="PS50011">
    <property type="entry name" value="PROTEIN_KINASE_DOM"/>
    <property type="match status" value="1"/>
</dbReference>
<evidence type="ECO:0000256" key="2">
    <source>
        <dbReference type="ARBA" id="ARBA00012428"/>
    </source>
</evidence>
<dbReference type="GO" id="GO:0005524">
    <property type="term" value="F:ATP binding"/>
    <property type="evidence" value="ECO:0007669"/>
    <property type="project" value="UniProtKB-KW"/>
</dbReference>
<dbReference type="PANTHER" id="PTHR24353:SF143">
    <property type="entry name" value="PROTEIN KINASE DOMAIN-CONTAINING PROTEIN"/>
    <property type="match status" value="1"/>
</dbReference>
<evidence type="ECO:0000256" key="12">
    <source>
        <dbReference type="SAM" id="MobiDB-lite"/>
    </source>
</evidence>
<keyword evidence="7" id="KW-0418">Kinase</keyword>
<dbReference type="InterPro" id="IPR008271">
    <property type="entry name" value="Ser/Thr_kinase_AS"/>
</dbReference>
<keyword evidence="17" id="KW-1185">Reference proteome</keyword>
<feature type="compositionally biased region" description="Gly residues" evidence="12">
    <location>
        <begin position="139"/>
        <end position="154"/>
    </location>
</feature>
<feature type="domain" description="Cyclic nucleotide-binding" evidence="14">
    <location>
        <begin position="596"/>
        <end position="636"/>
    </location>
</feature>
<dbReference type="SUPFAM" id="SSF51206">
    <property type="entry name" value="cAMP-binding domain-like"/>
    <property type="match status" value="3"/>
</dbReference>
<feature type="domain" description="Cyclic nucleotide-binding" evidence="14">
    <location>
        <begin position="245"/>
        <end position="400"/>
    </location>
</feature>
<evidence type="ECO:0000259" key="14">
    <source>
        <dbReference type="PROSITE" id="PS50042"/>
    </source>
</evidence>
<dbReference type="GO" id="GO:0030553">
    <property type="term" value="F:cGMP binding"/>
    <property type="evidence" value="ECO:0007669"/>
    <property type="project" value="UniProtKB-KW"/>
</dbReference>
<feature type="compositionally biased region" description="Basic residues" evidence="12">
    <location>
        <begin position="1"/>
        <end position="13"/>
    </location>
</feature>
<dbReference type="GO" id="GO:0004692">
    <property type="term" value="F:cGMP-dependent protein kinase activity"/>
    <property type="evidence" value="ECO:0007669"/>
    <property type="project" value="UniProtKB-EC"/>
</dbReference>
<dbReference type="InterPro" id="IPR011009">
    <property type="entry name" value="Kinase-like_dom_sf"/>
</dbReference>
<keyword evidence="9" id="KW-0142">cGMP-binding</keyword>
<keyword evidence="3" id="KW-0723">Serine/threonine-protein kinase</keyword>
<comment type="catalytic activity">
    <reaction evidence="10">
        <text>L-threonyl-[protein] + ATP = O-phospho-L-threonyl-[protein] + ADP + H(+)</text>
        <dbReference type="Rhea" id="RHEA:46608"/>
        <dbReference type="Rhea" id="RHEA-COMP:11060"/>
        <dbReference type="Rhea" id="RHEA-COMP:11605"/>
        <dbReference type="ChEBI" id="CHEBI:15378"/>
        <dbReference type="ChEBI" id="CHEBI:30013"/>
        <dbReference type="ChEBI" id="CHEBI:30616"/>
        <dbReference type="ChEBI" id="CHEBI:61977"/>
        <dbReference type="ChEBI" id="CHEBI:456216"/>
        <dbReference type="EC" id="2.7.11.12"/>
    </reaction>
</comment>
<evidence type="ECO:0000259" key="13">
    <source>
        <dbReference type="PROSITE" id="PS50011"/>
    </source>
</evidence>
<dbReference type="SMART" id="SM00100">
    <property type="entry name" value="cNMP"/>
    <property type="match status" value="3"/>
</dbReference>
<comment type="similarity">
    <text evidence="1">Belongs to the protein kinase superfamily. AGC Ser/Thr protein kinase family. cGMP subfamily.</text>
</comment>
<evidence type="ECO:0000256" key="10">
    <source>
        <dbReference type="ARBA" id="ARBA00047298"/>
    </source>
</evidence>
<evidence type="ECO:0000256" key="8">
    <source>
        <dbReference type="ARBA" id="ARBA00022840"/>
    </source>
</evidence>
<organism evidence="16 17">
    <name type="scientific">Cyclostephanos tholiformis</name>
    <dbReference type="NCBI Taxonomy" id="382380"/>
    <lineage>
        <taxon>Eukaryota</taxon>
        <taxon>Sar</taxon>
        <taxon>Stramenopiles</taxon>
        <taxon>Ochrophyta</taxon>
        <taxon>Bacillariophyta</taxon>
        <taxon>Coscinodiscophyceae</taxon>
        <taxon>Thalassiosirophycidae</taxon>
        <taxon>Stephanodiscales</taxon>
        <taxon>Stephanodiscaceae</taxon>
        <taxon>Cyclostephanos</taxon>
    </lineage>
</organism>
<evidence type="ECO:0000256" key="4">
    <source>
        <dbReference type="ARBA" id="ARBA00022535"/>
    </source>
</evidence>
<feature type="region of interest" description="Disordered" evidence="12">
    <location>
        <begin position="487"/>
        <end position="510"/>
    </location>
</feature>
<proteinExistence type="inferred from homology"/>
<dbReference type="Gene3D" id="1.10.510.10">
    <property type="entry name" value="Transferase(Phosphotransferase) domain 1"/>
    <property type="match status" value="1"/>
</dbReference>
<feature type="region of interest" description="Disordered" evidence="12">
    <location>
        <begin position="105"/>
        <end position="185"/>
    </location>
</feature>
<dbReference type="SUPFAM" id="SSF56112">
    <property type="entry name" value="Protein kinase-like (PK-like)"/>
    <property type="match status" value="1"/>
</dbReference>
<dbReference type="Pfam" id="PF00069">
    <property type="entry name" value="Pkinase"/>
    <property type="match status" value="1"/>
</dbReference>
<feature type="domain" description="AGC-kinase C-terminal" evidence="15">
    <location>
        <begin position="968"/>
        <end position="1026"/>
    </location>
</feature>
<dbReference type="InterPro" id="IPR000595">
    <property type="entry name" value="cNMP-bd_dom"/>
</dbReference>
<dbReference type="CDD" id="cd00038">
    <property type="entry name" value="CAP_ED"/>
    <property type="match status" value="2"/>
</dbReference>
<evidence type="ECO:0000313" key="17">
    <source>
        <dbReference type="Proteomes" id="UP001530377"/>
    </source>
</evidence>
<gene>
    <name evidence="16" type="ORF">ACHAXA_010912</name>
</gene>
<feature type="region of interest" description="Disordered" evidence="12">
    <location>
        <begin position="1"/>
        <end position="59"/>
    </location>
</feature>
<comment type="catalytic activity">
    <reaction evidence="11">
        <text>L-seryl-[protein] + ATP = O-phospho-L-seryl-[protein] + ADP + H(+)</text>
        <dbReference type="Rhea" id="RHEA:17989"/>
        <dbReference type="Rhea" id="RHEA-COMP:9863"/>
        <dbReference type="Rhea" id="RHEA-COMP:11604"/>
        <dbReference type="ChEBI" id="CHEBI:15378"/>
        <dbReference type="ChEBI" id="CHEBI:29999"/>
        <dbReference type="ChEBI" id="CHEBI:30616"/>
        <dbReference type="ChEBI" id="CHEBI:83421"/>
        <dbReference type="ChEBI" id="CHEBI:456216"/>
        <dbReference type="EC" id="2.7.11.12"/>
    </reaction>
</comment>
<dbReference type="InterPro" id="IPR000719">
    <property type="entry name" value="Prot_kinase_dom"/>
</dbReference>
<reference evidence="16 17" key="1">
    <citation type="submission" date="2024-10" db="EMBL/GenBank/DDBJ databases">
        <title>Updated reference genomes for cyclostephanoid diatoms.</title>
        <authorList>
            <person name="Roberts W.R."/>
            <person name="Alverson A.J."/>
        </authorList>
    </citation>
    <scope>NUCLEOTIDE SEQUENCE [LARGE SCALE GENOMIC DNA]</scope>
    <source>
        <strain evidence="16 17">AJA228-03</strain>
    </source>
</reference>
<dbReference type="InterPro" id="IPR018490">
    <property type="entry name" value="cNMP-bd_dom_sf"/>
</dbReference>
<comment type="caution">
    <text evidence="16">The sequence shown here is derived from an EMBL/GenBank/DDBJ whole genome shotgun (WGS) entry which is preliminary data.</text>
</comment>
<keyword evidence="5" id="KW-0808">Transferase</keyword>
<feature type="compositionally biased region" description="Gly residues" evidence="12">
    <location>
        <begin position="170"/>
        <end position="181"/>
    </location>
</feature>
<evidence type="ECO:0000256" key="1">
    <source>
        <dbReference type="ARBA" id="ARBA00006352"/>
    </source>
</evidence>
<dbReference type="AlphaFoldDB" id="A0ABD3R616"/>
<feature type="domain" description="Cyclic nucleotide-binding" evidence="14">
    <location>
        <begin position="403"/>
        <end position="535"/>
    </location>
</feature>
<feature type="domain" description="Protein kinase" evidence="13">
    <location>
        <begin position="705"/>
        <end position="967"/>
    </location>
</feature>
<protein>
    <recommendedName>
        <fullName evidence="2">cGMP-dependent protein kinase</fullName>
        <ecNumber evidence="2">2.7.11.12</ecNumber>
    </recommendedName>
</protein>
<keyword evidence="6" id="KW-0547">Nucleotide-binding</keyword>
<sequence length="1026" mass="112722">MKRLPKLGFKSKSKSNGVATPGGGMNDDDHDYDYDRRNGGGNTGGREDGGKGGTMDDVAAEKNAGLEGIIAGDMHGRTSGHVGGGGTTQNMDRIAARMEELHVRAGTGSAPAAYKRKMDPMGGGGGNGRRGDWADDDGGGGGGGVGGSTIGGGVDNSKKKKKKRPEGSSHHGGGGGGGGGYARPSTSSVTSNVLCNIHSSPLAPNEFDLTYVPPIYPKTDEDGRFISLALQRNFVFANALSDDDNLRKRELKMVVDSFESHVVRSSGVVILNHATTGDYFYILRAGSVRYYSGYVSSGGGDDIGALSGKKLGGGTSTRDKNRIIGLANRPGQSFGELCLLYDCPASADCVSSGHVDDDVEVPCEDGSACSFWRIHKSTFRRILALRTMRRDVRLREALQRVECFRELDVEYLRRIGDAMNARNVERGEVLYEAGDVCDTFYLIGSEGKVQIGNRASGNVVLGPGEGFAHEAISYGLSDDLILRQDAKDSKQSSSSKKPPQSAVITHPPKHASTAMALERTVILSMSKAHFQRVVGSLEDAILLSRDRRLLRSVPLFRDTDLEDFEYELLTALIENVRMRVNKEIFVEGDHIDEPALYIVRSGAVEALSEEHPRLNRVIQAGGYFGEDTLTPDENMRFGGAKGGHKYSEETVDVITDEVVLGRLTLANIDSVIQDLHRLGCRRKKNYKRKGKSKDEDEPVESLDDLEFHRLFGAGTFGRVWIVSPFGRKVPYALKIQCKRELLDQRQAGGAQRERAVMSKLDHPFVCKLVNTFQDEACIYMLLQFVQGGELLNLIQSTDLYGGLPESAAKFFAAGILEGLTHMHQRQIVYRDLKPENVLLDCDGYAVIVDFGFSKIVTDKTYTFCGTPLYLAPEIILRRGHDRGVDYWALGCLVYEMLFGATPFYLPGIDQKGLFKRIVRGKWNIPKEHNKINRSAIEFIWGMLQRRSAERLGCLAGGYREIKNHPWLQEVNFGKLIKKKIQAPWVPDVKDPLDTSNFESLDDAEDEDFLKGKAPLTAKEQLVFLDF</sequence>
<evidence type="ECO:0000256" key="3">
    <source>
        <dbReference type="ARBA" id="ARBA00022527"/>
    </source>
</evidence>
<evidence type="ECO:0000256" key="11">
    <source>
        <dbReference type="ARBA" id="ARBA00047462"/>
    </source>
</evidence>
<dbReference type="Proteomes" id="UP001530377">
    <property type="component" value="Unassembled WGS sequence"/>
</dbReference>
<dbReference type="Gene3D" id="2.60.120.10">
    <property type="entry name" value="Jelly Rolls"/>
    <property type="match status" value="3"/>
</dbReference>
<dbReference type="PANTHER" id="PTHR24353">
    <property type="entry name" value="CYCLIC NUCLEOTIDE-DEPENDENT PROTEIN KINASE"/>
    <property type="match status" value="1"/>
</dbReference>
<evidence type="ECO:0000256" key="6">
    <source>
        <dbReference type="ARBA" id="ARBA00022741"/>
    </source>
</evidence>
<evidence type="ECO:0000259" key="15">
    <source>
        <dbReference type="PROSITE" id="PS51285"/>
    </source>
</evidence>
<dbReference type="Gene3D" id="3.30.200.20">
    <property type="entry name" value="Phosphorylase Kinase, domain 1"/>
    <property type="match status" value="1"/>
</dbReference>
<evidence type="ECO:0000256" key="7">
    <source>
        <dbReference type="ARBA" id="ARBA00022777"/>
    </source>
</evidence>